<dbReference type="Proteomes" id="UP000028565">
    <property type="component" value="Segment"/>
</dbReference>
<dbReference type="EMBL" id="KJ564036">
    <property type="protein sequence ID" value="AIF54368.1"/>
    <property type="molecule type" value="Genomic_DNA"/>
</dbReference>
<gene>
    <name evidence="1" type="ORF">LDB25A_044</name>
</gene>
<reference evidence="1 2" key="1">
    <citation type="submission" date="2014-03" db="EMBL/GenBank/DDBJ databases">
        <title>Lactobacillus delbrueckii subsp. bulgaricus Group b Phages.</title>
        <authorList>
            <person name="Casey E.D."/>
            <person name="Mahony J."/>
            <person name="O'Connell-Motherway M."/>
            <person name="Bottacini F."/>
            <person name="Cornelissen A."/>
            <person name="Neve H."/>
            <person name="Heller K."/>
            <person name="Noben J.-P."/>
            <person name="Dal Bello F."/>
            <person name="van Sinderen D."/>
        </authorList>
    </citation>
    <scope>NUCLEOTIDE SEQUENCE [LARGE SCALE GENOMIC DNA]</scope>
</reference>
<accession>A0A075KQB0</accession>
<proteinExistence type="predicted"/>
<protein>
    <submittedName>
        <fullName evidence="1">Uncharacterized protein</fullName>
    </submittedName>
</protein>
<dbReference type="KEGG" id="vg:22112929"/>
<keyword evidence="2" id="KW-1185">Reference proteome</keyword>
<organism evidence="1 2">
    <name type="scientific">Lactobacillus phage Ld25A</name>
    <dbReference type="NCBI Taxonomy" id="1500734"/>
    <lineage>
        <taxon>Viruses</taxon>
        <taxon>Duplodnaviria</taxon>
        <taxon>Heunggongvirae</taxon>
        <taxon>Uroviricota</taxon>
        <taxon>Caudoviricetes</taxon>
        <taxon>Cequinquevirus</taxon>
        <taxon>Cequinquevirus Ld25A</taxon>
    </lineage>
</organism>
<evidence type="ECO:0000313" key="2">
    <source>
        <dbReference type="Proteomes" id="UP000028565"/>
    </source>
</evidence>
<sequence length="88" mass="10223">MKIETNKRYDVFGYDVVLVGDPVPGQPWFRVSKGTSAFRIDMAIDMNFLKNMDSTETRRLELLFRELENYAKFGDLEEEDPEAGDPKK</sequence>
<evidence type="ECO:0000313" key="1">
    <source>
        <dbReference type="EMBL" id="AIF54368.1"/>
    </source>
</evidence>
<dbReference type="GeneID" id="22112929"/>
<name>A0A075KQB0_9CAUD</name>
<dbReference type="OrthoDB" id="23376at10239"/>
<dbReference type="RefSeq" id="YP_009097923.1">
    <property type="nucleotide sequence ID" value="NC_025415.1"/>
</dbReference>